<dbReference type="AlphaFoldDB" id="B4CZY8"/>
<evidence type="ECO:0000256" key="4">
    <source>
        <dbReference type="PROSITE-ProRule" id="PRU00433"/>
    </source>
</evidence>
<keyword evidence="7" id="KW-1185">Reference proteome</keyword>
<evidence type="ECO:0000259" key="5">
    <source>
        <dbReference type="PROSITE" id="PS51007"/>
    </source>
</evidence>
<dbReference type="SUPFAM" id="SSF46626">
    <property type="entry name" value="Cytochrome c"/>
    <property type="match status" value="1"/>
</dbReference>
<evidence type="ECO:0000256" key="3">
    <source>
        <dbReference type="ARBA" id="ARBA00023004"/>
    </source>
</evidence>
<dbReference type="eggNOG" id="COG2993">
    <property type="taxonomic scope" value="Bacteria"/>
</dbReference>
<dbReference type="Pfam" id="PF02433">
    <property type="entry name" value="FixO"/>
    <property type="match status" value="1"/>
</dbReference>
<feature type="domain" description="Cytochrome c" evidence="5">
    <location>
        <begin position="54"/>
        <end position="209"/>
    </location>
</feature>
<dbReference type="STRING" id="497964.CfE428DRAFT_2226"/>
<keyword evidence="3 4" id="KW-0408">Iron</keyword>
<proteinExistence type="predicted"/>
<dbReference type="RefSeq" id="WP_006979551.1">
    <property type="nucleotide sequence ID" value="NZ_ABVL01000005.1"/>
</dbReference>
<dbReference type="PROSITE" id="PS51007">
    <property type="entry name" value="CYTC"/>
    <property type="match status" value="1"/>
</dbReference>
<dbReference type="EMBL" id="ABVL01000005">
    <property type="protein sequence ID" value="EDY20302.1"/>
    <property type="molecule type" value="Genomic_DNA"/>
</dbReference>
<gene>
    <name evidence="6" type="ORF">CfE428DRAFT_2226</name>
</gene>
<dbReference type="Gene3D" id="1.10.760.10">
    <property type="entry name" value="Cytochrome c-like domain"/>
    <property type="match status" value="1"/>
</dbReference>
<protein>
    <submittedName>
        <fullName evidence="6">Cytochrome C oxidase mono-heme subunit/FixO</fullName>
    </submittedName>
</protein>
<organism evidence="6 7">
    <name type="scientific">Chthoniobacter flavus Ellin428</name>
    <dbReference type="NCBI Taxonomy" id="497964"/>
    <lineage>
        <taxon>Bacteria</taxon>
        <taxon>Pseudomonadati</taxon>
        <taxon>Verrucomicrobiota</taxon>
        <taxon>Spartobacteria</taxon>
        <taxon>Chthoniobacterales</taxon>
        <taxon>Chthoniobacteraceae</taxon>
        <taxon>Chthoniobacter</taxon>
    </lineage>
</organism>
<sequence length="227" mass="25233" precursor="true">MNRSNYLLTGIVGSFALSLFALVLVPQAQLGGMQPQFQDDEGKVVDIYPIENRGIVAGGRAVYISEGCIYCHSQQVRDEQNGTDIDRGWGTRRTVARDYIFDSPPLLGSSRIGPDLANVGSAKWRNEPVDENAQYKPAKRDAAWQLLHLYAPNTIIHNSKMPAYRYLFEKRKISGQRSDEALNVAVEDGYEIVPKPEAKELVGYLLSLDKSHPLKEVKTATPEVAAK</sequence>
<dbReference type="InterPro" id="IPR009056">
    <property type="entry name" value="Cyt_c-like_dom"/>
</dbReference>
<comment type="caution">
    <text evidence="6">The sequence shown here is derived from an EMBL/GenBank/DDBJ whole genome shotgun (WGS) entry which is preliminary data.</text>
</comment>
<accession>B4CZY8</accession>
<dbReference type="GO" id="GO:0009055">
    <property type="term" value="F:electron transfer activity"/>
    <property type="evidence" value="ECO:0007669"/>
    <property type="project" value="InterPro"/>
</dbReference>
<dbReference type="GO" id="GO:0046872">
    <property type="term" value="F:metal ion binding"/>
    <property type="evidence" value="ECO:0007669"/>
    <property type="project" value="UniProtKB-KW"/>
</dbReference>
<dbReference type="InParanoid" id="B4CZY8"/>
<keyword evidence="2 4" id="KW-0479">Metal-binding</keyword>
<dbReference type="InterPro" id="IPR003468">
    <property type="entry name" value="Cyt_c_oxidase_monohaem-su/FixO"/>
</dbReference>
<evidence type="ECO:0000313" key="7">
    <source>
        <dbReference type="Proteomes" id="UP000005824"/>
    </source>
</evidence>
<dbReference type="GO" id="GO:0020037">
    <property type="term" value="F:heme binding"/>
    <property type="evidence" value="ECO:0007669"/>
    <property type="project" value="InterPro"/>
</dbReference>
<reference evidence="6 7" key="1">
    <citation type="journal article" date="2011" name="J. Bacteriol.">
        <title>Genome sequence of Chthoniobacter flavus Ellin428, an aerobic heterotrophic soil bacterium.</title>
        <authorList>
            <person name="Kant R."/>
            <person name="van Passel M.W."/>
            <person name="Palva A."/>
            <person name="Lucas S."/>
            <person name="Lapidus A."/>
            <person name="Glavina Del Rio T."/>
            <person name="Dalin E."/>
            <person name="Tice H."/>
            <person name="Bruce D."/>
            <person name="Goodwin L."/>
            <person name="Pitluck S."/>
            <person name="Larimer F.W."/>
            <person name="Land M.L."/>
            <person name="Hauser L."/>
            <person name="Sangwan P."/>
            <person name="de Vos W.M."/>
            <person name="Janssen P.H."/>
            <person name="Smidt H."/>
        </authorList>
    </citation>
    <scope>NUCLEOTIDE SEQUENCE [LARGE SCALE GENOMIC DNA]</scope>
    <source>
        <strain evidence="6 7">Ellin428</strain>
    </source>
</reference>
<evidence type="ECO:0000313" key="6">
    <source>
        <dbReference type="EMBL" id="EDY20302.1"/>
    </source>
</evidence>
<evidence type="ECO:0000256" key="2">
    <source>
        <dbReference type="ARBA" id="ARBA00022723"/>
    </source>
</evidence>
<dbReference type="Proteomes" id="UP000005824">
    <property type="component" value="Unassembled WGS sequence"/>
</dbReference>
<name>B4CZY8_9BACT</name>
<dbReference type="InterPro" id="IPR036909">
    <property type="entry name" value="Cyt_c-like_dom_sf"/>
</dbReference>
<keyword evidence="1 4" id="KW-0349">Heme</keyword>
<evidence type="ECO:0000256" key="1">
    <source>
        <dbReference type="ARBA" id="ARBA00022617"/>
    </source>
</evidence>